<dbReference type="EMBL" id="CP081135">
    <property type="protein sequence ID" value="UEL46375.1"/>
    <property type="molecule type" value="Genomic_DNA"/>
</dbReference>
<evidence type="ECO:0000259" key="3">
    <source>
        <dbReference type="Pfam" id="PF04101"/>
    </source>
</evidence>
<evidence type="ECO:0000256" key="1">
    <source>
        <dbReference type="PIRSR" id="PIRSR620023-1"/>
    </source>
</evidence>
<evidence type="ECO:0000256" key="2">
    <source>
        <dbReference type="PIRSR" id="PIRSR620023-2"/>
    </source>
</evidence>
<dbReference type="PANTHER" id="PTHR21015">
    <property type="entry name" value="UDP-N-ACETYLGLUCOSAMINE--N-ACETYLMURAMYL-(PENTAPEPTIDE) PYROPHOSPHORYL-UNDECAPRENOL N-ACETYLGLUCOSAMINE TRANSFERASE 1"/>
    <property type="match status" value="1"/>
</dbReference>
<dbReference type="GO" id="GO:0016787">
    <property type="term" value="F:hydrolase activity"/>
    <property type="evidence" value="ECO:0007669"/>
    <property type="project" value="UniProtKB-KW"/>
</dbReference>
<feature type="binding site" evidence="2">
    <location>
        <position position="153"/>
    </location>
    <ligand>
        <name>substrate</name>
    </ligand>
</feature>
<dbReference type="AlphaFoldDB" id="A0AAX2ZCF2"/>
<keyword evidence="4" id="KW-0378">Hydrolase</keyword>
<gene>
    <name evidence="4" type="primary">pseG</name>
    <name evidence="4" type="ORF">JW646_12040</name>
</gene>
<dbReference type="GO" id="GO:0016758">
    <property type="term" value="F:hexosyltransferase activity"/>
    <property type="evidence" value="ECO:0007669"/>
    <property type="project" value="InterPro"/>
</dbReference>
<dbReference type="InterPro" id="IPR007235">
    <property type="entry name" value="Glyco_trans_28_C"/>
</dbReference>
<dbReference type="Pfam" id="PF04101">
    <property type="entry name" value="Glyco_tran_28_C"/>
    <property type="match status" value="1"/>
</dbReference>
<evidence type="ECO:0000313" key="5">
    <source>
        <dbReference type="Proteomes" id="UP001198983"/>
    </source>
</evidence>
<feature type="domain" description="Glycosyl transferase family 28 C-terminal" evidence="3">
    <location>
        <begin position="172"/>
        <end position="316"/>
    </location>
</feature>
<dbReference type="SUPFAM" id="SSF53756">
    <property type="entry name" value="UDP-Glycosyltransferase/glycogen phosphorylase"/>
    <property type="match status" value="1"/>
</dbReference>
<dbReference type="RefSeq" id="WP_228415293.1">
    <property type="nucleotide sequence ID" value="NZ_CP081135.1"/>
</dbReference>
<sequence>MKRIGIRADGNSQTGMGHIMRCLVIAKEFMRRDIEVIYLVKYDEKLIEILNKNKVKYEIIKSQNLKYESKEVCHFIKSLKLDCLLIDSYWISNEYLEEIYYNTNLLVSIDDNNLYHYPSHIILNANIYAKDLKYKLINPKTKLLLGCDYAILREEFIKEPPIIIKDRVENVLVTMGGCDINNYTPTVLKSISKVDTQINVIVGPQFKNMQTIKNLSLINPNINLINNPKSVKEIMKKNDVAISAAGTTTYELGVLGIPTILICQADNQENIGRKTKELEMMISLGNYNQVEEQQIYDNLLYLINNKSKREDMSKKCIQNVGRKGVINIVDEILNYKL</sequence>
<keyword evidence="5" id="KW-1185">Reference proteome</keyword>
<accession>A0AAX2ZCF2</accession>
<feature type="binding site" evidence="2">
    <location>
        <position position="251"/>
    </location>
    <ligand>
        <name>substrate</name>
    </ligand>
</feature>
<dbReference type="NCBIfam" id="TIGR03590">
    <property type="entry name" value="PseG"/>
    <property type="match status" value="1"/>
</dbReference>
<dbReference type="Proteomes" id="UP001198983">
    <property type="component" value="Chromosome"/>
</dbReference>
<dbReference type="EC" id="3.6.1.57" evidence="4"/>
<dbReference type="KEGG" id="tem:JW646_12040"/>
<protein>
    <submittedName>
        <fullName evidence="4">UDP-2,4-diacetamido-2,4, 6-trideoxy-beta-L-altropyranose hydrolase</fullName>
        <ecNumber evidence="4">3.6.1.57</ecNumber>
    </submittedName>
</protein>
<dbReference type="PANTHER" id="PTHR21015:SF22">
    <property type="entry name" value="GLYCOSYLTRANSFERASE"/>
    <property type="match status" value="1"/>
</dbReference>
<dbReference type="Gene3D" id="3.40.50.2000">
    <property type="entry name" value="Glycogen Phosphorylase B"/>
    <property type="match status" value="1"/>
</dbReference>
<proteinExistence type="predicted"/>
<organism evidence="4 5">
    <name type="scientific">Terrisporobacter hibernicus</name>
    <dbReference type="NCBI Taxonomy" id="2813371"/>
    <lineage>
        <taxon>Bacteria</taxon>
        <taxon>Bacillati</taxon>
        <taxon>Bacillota</taxon>
        <taxon>Clostridia</taxon>
        <taxon>Peptostreptococcales</taxon>
        <taxon>Peptostreptococcaceae</taxon>
        <taxon>Terrisporobacter</taxon>
    </lineage>
</organism>
<feature type="active site" description="Proton acceptor" evidence="1">
    <location>
        <position position="18"/>
    </location>
</feature>
<reference evidence="4 5" key="1">
    <citation type="journal article" date="2023" name="Int. J. Syst. Evol. Microbiol.">
        <title>Terrisporobacter hibernicus sp. nov., isolated from bovine faeces in Northern Ireland.</title>
        <authorList>
            <person name="Mitchell M."/>
            <person name="Nguyen S.V."/>
            <person name="Connor M."/>
            <person name="Fairley D.J."/>
            <person name="Donoghue O."/>
            <person name="Marshall H."/>
            <person name="Koolman L."/>
            <person name="McMullan G."/>
            <person name="Schaffer K.E."/>
            <person name="McGrath J.W."/>
            <person name="Fanning S."/>
        </authorList>
    </citation>
    <scope>NUCLEOTIDE SEQUENCE [LARGE SCALE GENOMIC DNA]</scope>
    <source>
        <strain evidence="4 5">MCA3</strain>
    </source>
</reference>
<dbReference type="InterPro" id="IPR020023">
    <property type="entry name" value="PseG"/>
</dbReference>
<evidence type="ECO:0000313" key="4">
    <source>
        <dbReference type="EMBL" id="UEL46375.1"/>
    </source>
</evidence>
<dbReference type="Gene3D" id="3.40.50.11190">
    <property type="match status" value="1"/>
</dbReference>
<name>A0AAX2ZCF2_9FIRM</name>